<dbReference type="AlphaFoldDB" id="A0A0A9A6L4"/>
<feature type="region of interest" description="Disordered" evidence="1">
    <location>
        <begin position="50"/>
        <end position="76"/>
    </location>
</feature>
<dbReference type="EMBL" id="GBRH01255228">
    <property type="protein sequence ID" value="JAD42667.1"/>
    <property type="molecule type" value="Transcribed_RNA"/>
</dbReference>
<feature type="chain" id="PRO_5002062480" description="Secreted protein" evidence="2">
    <location>
        <begin position="24"/>
        <end position="76"/>
    </location>
</feature>
<proteinExistence type="predicted"/>
<name>A0A0A9A6L4_ARUDO</name>
<accession>A0A0A9A6L4</accession>
<reference evidence="3" key="1">
    <citation type="submission" date="2014-09" db="EMBL/GenBank/DDBJ databases">
        <authorList>
            <person name="Magalhaes I.L.F."/>
            <person name="Oliveira U."/>
            <person name="Santos F.R."/>
            <person name="Vidigal T.H.D.A."/>
            <person name="Brescovit A.D."/>
            <person name="Santos A.J."/>
        </authorList>
    </citation>
    <scope>NUCLEOTIDE SEQUENCE</scope>
    <source>
        <tissue evidence="3">Shoot tissue taken approximately 20 cm above the soil surface</tissue>
    </source>
</reference>
<protein>
    <recommendedName>
        <fullName evidence="4">Secreted protein</fullName>
    </recommendedName>
</protein>
<sequence length="76" mass="7970">MGRASGGWLHLFLPSCLLQLQRSTNNAAGLAGDQGEVVLQGLGQALGRLSHTHGQKQILPRRERGTRGRPGGGCLG</sequence>
<evidence type="ECO:0000313" key="3">
    <source>
        <dbReference type="EMBL" id="JAD42667.1"/>
    </source>
</evidence>
<evidence type="ECO:0000256" key="2">
    <source>
        <dbReference type="SAM" id="SignalP"/>
    </source>
</evidence>
<evidence type="ECO:0000256" key="1">
    <source>
        <dbReference type="SAM" id="MobiDB-lite"/>
    </source>
</evidence>
<organism evidence="3">
    <name type="scientific">Arundo donax</name>
    <name type="common">Giant reed</name>
    <name type="synonym">Donax arundinaceus</name>
    <dbReference type="NCBI Taxonomy" id="35708"/>
    <lineage>
        <taxon>Eukaryota</taxon>
        <taxon>Viridiplantae</taxon>
        <taxon>Streptophyta</taxon>
        <taxon>Embryophyta</taxon>
        <taxon>Tracheophyta</taxon>
        <taxon>Spermatophyta</taxon>
        <taxon>Magnoliopsida</taxon>
        <taxon>Liliopsida</taxon>
        <taxon>Poales</taxon>
        <taxon>Poaceae</taxon>
        <taxon>PACMAD clade</taxon>
        <taxon>Arundinoideae</taxon>
        <taxon>Arundineae</taxon>
        <taxon>Arundo</taxon>
    </lineage>
</organism>
<reference evidence="3" key="2">
    <citation type="journal article" date="2015" name="Data Brief">
        <title>Shoot transcriptome of the giant reed, Arundo donax.</title>
        <authorList>
            <person name="Barrero R.A."/>
            <person name="Guerrero F.D."/>
            <person name="Moolhuijzen P."/>
            <person name="Goolsby J.A."/>
            <person name="Tidwell J."/>
            <person name="Bellgard S.E."/>
            <person name="Bellgard M.I."/>
        </authorList>
    </citation>
    <scope>NUCLEOTIDE SEQUENCE</scope>
    <source>
        <tissue evidence="3">Shoot tissue taken approximately 20 cm above the soil surface</tissue>
    </source>
</reference>
<feature type="signal peptide" evidence="2">
    <location>
        <begin position="1"/>
        <end position="23"/>
    </location>
</feature>
<evidence type="ECO:0008006" key="4">
    <source>
        <dbReference type="Google" id="ProtNLM"/>
    </source>
</evidence>
<keyword evidence="2" id="KW-0732">Signal</keyword>